<evidence type="ECO:0000256" key="1">
    <source>
        <dbReference type="ARBA" id="ARBA00004613"/>
    </source>
</evidence>
<feature type="disulfide bond" evidence="9">
    <location>
        <begin position="48"/>
        <end position="64"/>
    </location>
</feature>
<dbReference type="EC" id="3.1.1.4" evidence="11"/>
<dbReference type="FunFam" id="1.20.90.10:FF:000001">
    <property type="entry name" value="Basic phospholipase A2 homolog"/>
    <property type="match status" value="1"/>
</dbReference>
<evidence type="ECO:0000256" key="6">
    <source>
        <dbReference type="ARBA" id="ARBA00049039"/>
    </source>
</evidence>
<gene>
    <name evidence="13" type="primary">PLA2G2C</name>
</gene>
<evidence type="ECO:0000256" key="5">
    <source>
        <dbReference type="ARBA" id="ARBA00048699"/>
    </source>
</evidence>
<dbReference type="GO" id="GO:0005509">
    <property type="term" value="F:calcium ion binding"/>
    <property type="evidence" value="ECO:0007669"/>
    <property type="project" value="InterPro"/>
</dbReference>
<dbReference type="Ensembl" id="ENSVURT00010035426.1">
    <property type="protein sequence ID" value="ENSVURP00010031115.1"/>
    <property type="gene ID" value="ENSVURG00010023797.1"/>
</dbReference>
<dbReference type="SMART" id="SM00085">
    <property type="entry name" value="PA2c"/>
    <property type="match status" value="1"/>
</dbReference>
<evidence type="ECO:0000313" key="14">
    <source>
        <dbReference type="Proteomes" id="UP000314987"/>
    </source>
</evidence>
<keyword evidence="3 11" id="KW-0964">Secreted</keyword>
<evidence type="ECO:0000313" key="13">
    <source>
        <dbReference type="Ensembl" id="ENSVURP00010031115.1"/>
    </source>
</evidence>
<dbReference type="GO" id="GO:0050482">
    <property type="term" value="P:arachidonate secretion"/>
    <property type="evidence" value="ECO:0007669"/>
    <property type="project" value="InterPro"/>
</dbReference>
<evidence type="ECO:0000256" key="2">
    <source>
        <dbReference type="ARBA" id="ARBA00007056"/>
    </source>
</evidence>
<feature type="disulfide bond" evidence="9">
    <location>
        <begin position="80"/>
        <end position="106"/>
    </location>
</feature>
<dbReference type="GO" id="GO:0047498">
    <property type="term" value="F:calcium-dependent phospholipase A2 activity"/>
    <property type="evidence" value="ECO:0007669"/>
    <property type="project" value="TreeGrafter"/>
</dbReference>
<reference evidence="13" key="2">
    <citation type="submission" date="2025-08" db="UniProtKB">
        <authorList>
            <consortium name="Ensembl"/>
        </authorList>
    </citation>
    <scope>IDENTIFICATION</scope>
</reference>
<comment type="cofactor">
    <cofactor evidence="8">
        <name>Ca(2+)</name>
        <dbReference type="ChEBI" id="CHEBI:29108"/>
    </cofactor>
    <text evidence="8">Binds 1 Ca(2+) ion per subunit.</text>
</comment>
<feature type="domain" description="Phospholipase A2-like central" evidence="12">
    <location>
        <begin position="21"/>
        <end position="141"/>
    </location>
</feature>
<dbReference type="GO" id="GO:0006633">
    <property type="term" value="P:fatty acid biosynthetic process"/>
    <property type="evidence" value="ECO:0007669"/>
    <property type="project" value="TreeGrafter"/>
</dbReference>
<dbReference type="GeneTree" id="ENSGT00910000144349"/>
<keyword evidence="11" id="KW-0378">Hydrolase</keyword>
<protein>
    <recommendedName>
        <fullName evidence="11">Phospholipase A2</fullName>
        <ecNumber evidence="11">3.1.1.4</ecNumber>
    </recommendedName>
</protein>
<keyword evidence="14" id="KW-1185">Reference proteome</keyword>
<dbReference type="PANTHER" id="PTHR11716:SF5">
    <property type="entry name" value="INACTIVE GROUP IIC SECRETORY PHOSPHOLIPASE A2-RELATED"/>
    <property type="match status" value="1"/>
</dbReference>
<dbReference type="GO" id="GO:0005543">
    <property type="term" value="F:phospholipid binding"/>
    <property type="evidence" value="ECO:0007669"/>
    <property type="project" value="TreeGrafter"/>
</dbReference>
<dbReference type="PRINTS" id="PR00389">
    <property type="entry name" value="PHPHLIPASEA2"/>
</dbReference>
<feature type="disulfide bond" evidence="9">
    <location>
        <begin position="63"/>
        <end position="120"/>
    </location>
</feature>
<dbReference type="GO" id="GO:0005102">
    <property type="term" value="F:signaling receptor binding"/>
    <property type="evidence" value="ECO:0007669"/>
    <property type="project" value="TreeGrafter"/>
</dbReference>
<dbReference type="InterPro" id="IPR036444">
    <property type="entry name" value="PLipase_A2_dom_sf"/>
</dbReference>
<feature type="binding site" evidence="8">
    <location>
        <position position="68"/>
    </location>
    <ligand>
        <name>Ca(2+)</name>
        <dbReference type="ChEBI" id="CHEBI:29108"/>
    </ligand>
</feature>
<accession>A0A4X2MBZ2</accession>
<comment type="subcellular location">
    <subcellularLocation>
        <location evidence="1 11">Secreted</location>
    </subcellularLocation>
</comment>
<keyword evidence="11" id="KW-0443">Lipid metabolism</keyword>
<dbReference type="PROSITE" id="PS00118">
    <property type="entry name" value="PA2_HIS"/>
    <property type="match status" value="1"/>
</dbReference>
<keyword evidence="8" id="KW-0479">Metal-binding</keyword>
<dbReference type="GO" id="GO:0005576">
    <property type="term" value="C:extracellular region"/>
    <property type="evidence" value="ECO:0007669"/>
    <property type="project" value="UniProtKB-SubCell"/>
</dbReference>
<dbReference type="PANTHER" id="PTHR11716">
    <property type="entry name" value="PHOSPHOLIPASE A2 FAMILY MEMBER"/>
    <property type="match status" value="1"/>
</dbReference>
<reference evidence="13" key="3">
    <citation type="submission" date="2025-09" db="UniProtKB">
        <authorList>
            <consortium name="Ensembl"/>
        </authorList>
    </citation>
    <scope>IDENTIFICATION</scope>
</reference>
<feature type="binding site" evidence="8">
    <location>
        <position position="51"/>
    </location>
    <ligand>
        <name>Ca(2+)</name>
        <dbReference type="ChEBI" id="CHEBI:29108"/>
    </ligand>
</feature>
<comment type="catalytic activity">
    <reaction evidence="11">
        <text>a 1,2-diacyl-sn-glycero-3-phosphocholine + H2O = a 1-acyl-sn-glycero-3-phosphocholine + a fatty acid + H(+)</text>
        <dbReference type="Rhea" id="RHEA:15801"/>
        <dbReference type="ChEBI" id="CHEBI:15377"/>
        <dbReference type="ChEBI" id="CHEBI:15378"/>
        <dbReference type="ChEBI" id="CHEBI:28868"/>
        <dbReference type="ChEBI" id="CHEBI:57643"/>
        <dbReference type="ChEBI" id="CHEBI:58168"/>
        <dbReference type="EC" id="3.1.1.4"/>
    </reaction>
</comment>
<keyword evidence="8 11" id="KW-0106">Calcium</keyword>
<dbReference type="Gene3D" id="1.20.90.10">
    <property type="entry name" value="Phospholipase A2 domain"/>
    <property type="match status" value="1"/>
</dbReference>
<dbReference type="Proteomes" id="UP000314987">
    <property type="component" value="Unassembled WGS sequence"/>
</dbReference>
<organism evidence="13 14">
    <name type="scientific">Vombatus ursinus</name>
    <name type="common">Common wombat</name>
    <dbReference type="NCBI Taxonomy" id="29139"/>
    <lineage>
        <taxon>Eukaryota</taxon>
        <taxon>Metazoa</taxon>
        <taxon>Chordata</taxon>
        <taxon>Craniata</taxon>
        <taxon>Vertebrata</taxon>
        <taxon>Euteleostomi</taxon>
        <taxon>Mammalia</taxon>
        <taxon>Metatheria</taxon>
        <taxon>Diprotodontia</taxon>
        <taxon>Vombatidae</taxon>
        <taxon>Vombatus</taxon>
    </lineage>
</organism>
<evidence type="ECO:0000256" key="4">
    <source>
        <dbReference type="ARBA" id="ARBA00023157"/>
    </source>
</evidence>
<feature type="disulfide bond" evidence="9">
    <location>
        <begin position="70"/>
        <end position="113"/>
    </location>
</feature>
<sequence>DFSIAYFHGNFIPAWLLPMSSFWQFGRMIKLVTGKNALFSYYGYGCYCGLGGRGNAVDDTDRCCQDHDCCYAELKTCCGCQPMFTTYQFHIVNRSVICCESSGSLCGSLTCECDKRSVHCFRESLPTYKKNYQFYSQSRCGVNKVVC</sequence>
<comment type="catalytic activity">
    <reaction evidence="5">
        <text>1-hexadecanoyl-2-(9Z-octadecenoyl)-sn-glycero-3-phosphocholine + H2O = 1-hexadecanoyl-sn-glycero-3-phosphocholine + (9Z)-octadecenoate + H(+)</text>
        <dbReference type="Rhea" id="RHEA:38779"/>
        <dbReference type="ChEBI" id="CHEBI:15377"/>
        <dbReference type="ChEBI" id="CHEBI:15378"/>
        <dbReference type="ChEBI" id="CHEBI:30823"/>
        <dbReference type="ChEBI" id="CHEBI:72998"/>
        <dbReference type="ChEBI" id="CHEBI:73001"/>
    </reaction>
    <physiologicalReaction direction="left-to-right" evidence="5">
        <dbReference type="Rhea" id="RHEA:38780"/>
    </physiologicalReaction>
</comment>
<dbReference type="InterPro" id="IPR033113">
    <property type="entry name" value="PLA2_histidine"/>
</dbReference>
<evidence type="ECO:0000256" key="9">
    <source>
        <dbReference type="PIRSR" id="PIRSR601211-3"/>
    </source>
</evidence>
<dbReference type="InterPro" id="IPR001211">
    <property type="entry name" value="PLA2"/>
</dbReference>
<dbReference type="GO" id="GO:0006644">
    <property type="term" value="P:phospholipid metabolic process"/>
    <property type="evidence" value="ECO:0007669"/>
    <property type="project" value="InterPro"/>
</dbReference>
<feature type="active site" evidence="7">
    <location>
        <position position="67"/>
    </location>
</feature>
<comment type="similarity">
    <text evidence="2 10">Belongs to the phospholipase A2 family.</text>
</comment>
<evidence type="ECO:0000256" key="10">
    <source>
        <dbReference type="RuleBase" id="RU003654"/>
    </source>
</evidence>
<evidence type="ECO:0000256" key="11">
    <source>
        <dbReference type="RuleBase" id="RU361236"/>
    </source>
</evidence>
<dbReference type="GO" id="GO:0048146">
    <property type="term" value="P:positive regulation of fibroblast proliferation"/>
    <property type="evidence" value="ECO:0007669"/>
    <property type="project" value="TreeGrafter"/>
</dbReference>
<evidence type="ECO:0000256" key="8">
    <source>
        <dbReference type="PIRSR" id="PIRSR601211-2"/>
    </source>
</evidence>
<keyword evidence="4 9" id="KW-1015">Disulfide bond</keyword>
<reference evidence="14" key="1">
    <citation type="submission" date="2018-12" db="EMBL/GenBank/DDBJ databases">
        <authorList>
            <person name="Yazar S."/>
        </authorList>
    </citation>
    <scope>NUCLEOTIDE SEQUENCE [LARGE SCALE GENOMIC DNA]</scope>
</reference>
<proteinExistence type="inferred from homology"/>
<dbReference type="STRING" id="29139.ENSVURP00010031115"/>
<dbReference type="InterPro" id="IPR016090">
    <property type="entry name" value="PLA2-like_dom"/>
</dbReference>
<name>A0A4X2MBZ2_VOMUR</name>
<dbReference type="GO" id="GO:0016042">
    <property type="term" value="P:lipid catabolic process"/>
    <property type="evidence" value="ECO:0007669"/>
    <property type="project" value="InterPro"/>
</dbReference>
<feature type="binding site" evidence="8">
    <location>
        <position position="49"/>
    </location>
    <ligand>
        <name>Ca(2+)</name>
        <dbReference type="ChEBI" id="CHEBI:29108"/>
    </ligand>
</feature>
<evidence type="ECO:0000256" key="3">
    <source>
        <dbReference type="ARBA" id="ARBA00022525"/>
    </source>
</evidence>
<feature type="active site" evidence="7">
    <location>
        <position position="114"/>
    </location>
</feature>
<dbReference type="CDD" id="cd00125">
    <property type="entry name" value="PLA2c"/>
    <property type="match status" value="1"/>
</dbReference>
<feature type="binding site" evidence="8">
    <location>
        <position position="47"/>
    </location>
    <ligand>
        <name>Ca(2+)</name>
        <dbReference type="ChEBI" id="CHEBI:29108"/>
    </ligand>
</feature>
<dbReference type="AlphaFoldDB" id="A0A4X2MBZ2"/>
<feature type="disulfide bond" evidence="9">
    <location>
        <begin position="98"/>
        <end position="111"/>
    </location>
</feature>
<comment type="catalytic activity">
    <reaction evidence="6">
        <text>1-hexadecanoyl-2-(9Z,12Z-octadecadienoyl)-sn-glycero-3-phosphoethanolamine + H2O = 1-hexadecanoyl-sn-glycero-3-phosphoethanolamine + (9Z,12Z)-octadecadienoate + H(+)</text>
        <dbReference type="Rhea" id="RHEA:40815"/>
        <dbReference type="ChEBI" id="CHEBI:15377"/>
        <dbReference type="ChEBI" id="CHEBI:15378"/>
        <dbReference type="ChEBI" id="CHEBI:30245"/>
        <dbReference type="ChEBI" id="CHEBI:73004"/>
        <dbReference type="ChEBI" id="CHEBI:73008"/>
    </reaction>
    <physiologicalReaction direction="left-to-right" evidence="6">
        <dbReference type="Rhea" id="RHEA:40816"/>
    </physiologicalReaction>
</comment>
<evidence type="ECO:0000256" key="7">
    <source>
        <dbReference type="PIRSR" id="PIRSR601211-1"/>
    </source>
</evidence>
<dbReference type="Pfam" id="PF00068">
    <property type="entry name" value="Phospholip_A2_1"/>
    <property type="match status" value="1"/>
</dbReference>
<dbReference type="SUPFAM" id="SSF48619">
    <property type="entry name" value="Phospholipase A2, PLA2"/>
    <property type="match status" value="1"/>
</dbReference>
<evidence type="ECO:0000259" key="12">
    <source>
        <dbReference type="SMART" id="SM00085"/>
    </source>
</evidence>